<organism evidence="1 2">
    <name type="scientific">Ovis ammon polii x Ovis aries</name>
    <dbReference type="NCBI Taxonomy" id="2918886"/>
    <lineage>
        <taxon>Eukaryota</taxon>
        <taxon>Metazoa</taxon>
        <taxon>Chordata</taxon>
        <taxon>Craniata</taxon>
        <taxon>Vertebrata</taxon>
        <taxon>Euteleostomi</taxon>
        <taxon>Mammalia</taxon>
        <taxon>Eutheria</taxon>
        <taxon>Laurasiatheria</taxon>
        <taxon>Artiodactyla</taxon>
        <taxon>Ruminantia</taxon>
        <taxon>Pecora</taxon>
        <taxon>Bovidae</taxon>
        <taxon>Caprinae</taxon>
        <taxon>Ovis</taxon>
    </lineage>
</organism>
<dbReference type="EMBL" id="CM043038">
    <property type="protein sequence ID" value="KAI4575358.1"/>
    <property type="molecule type" value="Genomic_DNA"/>
</dbReference>
<sequence length="1472" mass="164543">MGVMAYPFLSCLLLVHFGLGAIGASREAPSRPDSPRERTLRAKQHAQQPARASASDPSAPWSRSTDGTILAQKLAEEVPMDVASYLYTGDSHKLKRANCSSRYELAGLPGKSPALASSHPSLHGALDTLTHATNFLNMMLQSNKSREQNLQDDLEWYQALVRSLLEGEPSISRAAITFSTESLSAPAPQVFLQATREESRILLQDLSSSAHHLANATLETEWFHGLRRKWRTHLHRRGSNQGPRGLGHSWRRRDGLSGDKSHVKWSPPYLECENGSYKPGWLVTLSAAFYGLQPNLVPEFRGVMKVDINLQKVDIDQCSSDGWFSGTHKCHLNNSECMPIKGLGFVLGAYQCICKAGFYHPRDFSFNNFQRRGPDHRFVESARDVSEEVHVCLPCSEGCPYCADDRPCFVQEDKYLRLAIISFQALCMLLDFVSMLVVYRFRKAKSIRASGLILLETILFGSLLLYFPVVILYFEPSTFRCILLRWVRLLGFATVYGTVTLKLHRVLKVFLSRTAQRIPYMTGGRVMRMLAVILLVVFWFLVGWTSSVCQNLERQISLIGQGRTSDHLIFSMCLVERWDYMTAAEVCSFVQKMSFFVQEGETQFVLASRLQSDWMLMLYFAHTHLTVTVTIGLLLIPKFSHSSNNPRDDIATEAYEDELDMGRSGSYLNSSINSAWSEHSLDPEDIRDELKKLYAQLEIYKRKKMITNNPHLQKKRCSKKGLGRSIMRRITEIPETVSRQCSKEDKDAGEHGSAKGSSAGRKNPQEAAGGAGKPKEESLRNRVFSLKKSHSTYEHVREQPGGPGSPPAQSREEEEATDNSVLGSPVGANRSRPLQEDSQAVSTESVPLVCKSASAHNLSSEKKPGPTRTSVLQKSLSVIASAKEKTLGLAGKTQAACMEERAKAQKALPREKETNRKYSNSDNAETQDSALPNYSHSEEPRKPQKLGIMKQQKANPSTANSDLSPGATQMKDNFDIGEVCPWEIYDLAPGPGPLDSKVQKHVSIAASEMEKNPTFSLKEKSHPKPKAADLCQQSNLKSVDKAEVCPWESQGQSLFEEEKNLMSKTQVPLGRAQGENSGQHCANGVCAGQCEELPPKAIASKVENENLNQLGEQEKKTSSSERNVPDSHNSSNNFQPPLMSRAEVCPWEFETPDKPNAERSVAFPASSALSANKIAGPRKFLHASDDSNARRGELLQALRQRRQRKLRGRRREWPGLGWAAEPGREPRQQTCRVPRPLTLDSTVSGPPDLPTGICDGSGTLGSSCRRLPAPLQQVFQAPRRPGIGTVGKPIKLLANNFEVDIPKIDIYHYEVDIKPDKCPRRVNREVVEYTVQHFKPQIFGDRKPVYDGKKNIYTVTALPIGNEWVDFEVTIPGEGKDRIFKVSIKWLAIIKGLKVEVTHCGQMKRKYRVCNVTRRPASHQTFPLQLESGQTVECTVAQYFKQKCNLQLKYPHLPCLQVGQEQKHTYLPPEEH</sequence>
<proteinExistence type="predicted"/>
<comment type="caution">
    <text evidence="1">The sequence shown here is derived from an EMBL/GenBank/DDBJ whole genome shotgun (WGS) entry which is preliminary data.</text>
</comment>
<name>A0ACB9UNK8_9CETA</name>
<reference evidence="1" key="1">
    <citation type="submission" date="2022-03" db="EMBL/GenBank/DDBJ databases">
        <title>Genomic analyses of argali, domestic sheep and their hybrids provide insights into chromosomal evolution, heterosis and genetic basis of agronomic traits.</title>
        <authorList>
            <person name="Li M."/>
        </authorList>
    </citation>
    <scope>NUCLEOTIDE SEQUENCE</scope>
    <source>
        <strain evidence="1">F1 hybrid</strain>
    </source>
</reference>
<accession>A0ACB9UNK8</accession>
<evidence type="ECO:0000313" key="1">
    <source>
        <dbReference type="EMBL" id="KAI4575358.1"/>
    </source>
</evidence>
<evidence type="ECO:0000313" key="2">
    <source>
        <dbReference type="Proteomes" id="UP001057279"/>
    </source>
</evidence>
<gene>
    <name evidence="1" type="ORF">MJG53_011561</name>
</gene>
<keyword evidence="2" id="KW-1185">Reference proteome</keyword>
<dbReference type="Proteomes" id="UP001057279">
    <property type="component" value="Linkage Group LG13"/>
</dbReference>
<protein>
    <submittedName>
        <fullName evidence="1">Uncharacterized protein</fullName>
    </submittedName>
</protein>